<dbReference type="OrthoDB" id="418142at2759"/>
<sequence length="332" mass="37976">MSKMKARKNLPVHIVEPHNDAVPFLHWAIASRLLPYSGIPVVHFDSHPDLLIPINLQADVVFKPQLLYESISIENWLLPLTYAKHLNQIVCVKPPWRQQIKTPEHTFSIGKCTATGKLRLVLSSSRLADAGSVKLTVIELLPDKHDEKEALRRLYHYSTVTNFSDENIGDTDKPAGECCFVSHLETKWFGLKLSVTEWKPQSCSSLADFTGQNLEEFLFLDSHQQADLNLLCRSCLEHREEKNVTFIMLHYFGCTLDDTELPHHISTLEQVRALQTSFKNLLEHLPKPTIVTIARSSDDGYCPKDVVDQYRIDILNILEELYGPVQINKHYE</sequence>
<dbReference type="InterPro" id="IPR024131">
    <property type="entry name" value="UPF0489"/>
</dbReference>
<organism evidence="2 3">
    <name type="scientific">Candidula unifasciata</name>
    <dbReference type="NCBI Taxonomy" id="100452"/>
    <lineage>
        <taxon>Eukaryota</taxon>
        <taxon>Metazoa</taxon>
        <taxon>Spiralia</taxon>
        <taxon>Lophotrochozoa</taxon>
        <taxon>Mollusca</taxon>
        <taxon>Gastropoda</taxon>
        <taxon>Heterobranchia</taxon>
        <taxon>Euthyneura</taxon>
        <taxon>Panpulmonata</taxon>
        <taxon>Eupulmonata</taxon>
        <taxon>Stylommatophora</taxon>
        <taxon>Helicina</taxon>
        <taxon>Helicoidea</taxon>
        <taxon>Geomitridae</taxon>
        <taxon>Candidula</taxon>
    </lineage>
</organism>
<dbReference type="Pfam" id="PF12640">
    <property type="entry name" value="UPF0489"/>
    <property type="match status" value="1"/>
</dbReference>
<comment type="similarity">
    <text evidence="1">Belongs to the UPF0489 family.</text>
</comment>
<dbReference type="PANTHER" id="PTHR13225:SF3">
    <property type="entry name" value="UPF0489 PROTEIN C5ORF22"/>
    <property type="match status" value="1"/>
</dbReference>
<dbReference type="AlphaFoldDB" id="A0A8S3ZN10"/>
<evidence type="ECO:0000313" key="2">
    <source>
        <dbReference type="EMBL" id="CAG5130913.1"/>
    </source>
</evidence>
<keyword evidence="3" id="KW-1185">Reference proteome</keyword>
<reference evidence="2" key="1">
    <citation type="submission" date="2021-04" db="EMBL/GenBank/DDBJ databases">
        <authorList>
            <consortium name="Molecular Ecology Group"/>
        </authorList>
    </citation>
    <scope>NUCLEOTIDE SEQUENCE</scope>
</reference>
<evidence type="ECO:0000313" key="3">
    <source>
        <dbReference type="Proteomes" id="UP000678393"/>
    </source>
</evidence>
<evidence type="ECO:0000256" key="1">
    <source>
        <dbReference type="ARBA" id="ARBA00007099"/>
    </source>
</evidence>
<gene>
    <name evidence="2" type="ORF">CUNI_LOCUS16471</name>
</gene>
<dbReference type="EMBL" id="CAJHNH020004335">
    <property type="protein sequence ID" value="CAG5130913.1"/>
    <property type="molecule type" value="Genomic_DNA"/>
</dbReference>
<name>A0A8S3ZN10_9EUPU</name>
<protein>
    <submittedName>
        <fullName evidence="2">Uncharacterized protein</fullName>
    </submittedName>
</protein>
<dbReference type="Proteomes" id="UP000678393">
    <property type="component" value="Unassembled WGS sequence"/>
</dbReference>
<comment type="caution">
    <text evidence="2">The sequence shown here is derived from an EMBL/GenBank/DDBJ whole genome shotgun (WGS) entry which is preliminary data.</text>
</comment>
<accession>A0A8S3ZN10</accession>
<proteinExistence type="inferred from homology"/>
<dbReference type="PANTHER" id="PTHR13225">
    <property type="entry name" value="MISEXPRESSION SUPPRESSOR OF RAS 6"/>
    <property type="match status" value="1"/>
</dbReference>